<name>A0A371GTX3_MUCPR</name>
<keyword evidence="3 6" id="KW-0812">Transmembrane</keyword>
<evidence type="ECO:0000256" key="2">
    <source>
        <dbReference type="ARBA" id="ARBA00022448"/>
    </source>
</evidence>
<dbReference type="PANTHER" id="PTHR31585">
    <property type="entry name" value="FOLATE-BIOPTERIN TRANSPORTER 1, CHLOROPLASTIC"/>
    <property type="match status" value="1"/>
</dbReference>
<keyword evidence="5 6" id="KW-0472">Membrane</keyword>
<dbReference type="Pfam" id="PF03092">
    <property type="entry name" value="BT1"/>
    <property type="match status" value="1"/>
</dbReference>
<evidence type="ECO:0000256" key="1">
    <source>
        <dbReference type="ARBA" id="ARBA00004141"/>
    </source>
</evidence>
<evidence type="ECO:0000256" key="6">
    <source>
        <dbReference type="SAM" id="Phobius"/>
    </source>
</evidence>
<evidence type="ECO:0000313" key="8">
    <source>
        <dbReference type="Proteomes" id="UP000257109"/>
    </source>
</evidence>
<keyword evidence="2" id="KW-0813">Transport</keyword>
<proteinExistence type="predicted"/>
<dbReference type="PANTHER" id="PTHR31585:SF0">
    <property type="entry name" value="FOLATE-BIOPTERIN TRANSPORTER 1, CHLOROPLASTIC"/>
    <property type="match status" value="1"/>
</dbReference>
<comment type="caution">
    <text evidence="7">The sequence shown here is derived from an EMBL/GenBank/DDBJ whole genome shotgun (WGS) entry which is preliminary data.</text>
</comment>
<dbReference type="InterPro" id="IPR039309">
    <property type="entry name" value="BT1"/>
</dbReference>
<dbReference type="GO" id="GO:0016020">
    <property type="term" value="C:membrane"/>
    <property type="evidence" value="ECO:0007669"/>
    <property type="project" value="UniProtKB-SubCell"/>
</dbReference>
<keyword evidence="4 6" id="KW-1133">Transmembrane helix</keyword>
<feature type="non-terminal residue" evidence="7">
    <location>
        <position position="1"/>
    </location>
</feature>
<sequence>MEIFTQSRSSLRLNNDDDDPFLGSHIGVREMDALTTKTNMEIASSSKATHKKHKYCISIIKLFGGRFVLGLVRLVVNFYLKNYLHLDLIEDVTSGFSALSWHVKPLCEFISDSVLLFGYQRKSYLIQWLLRRHVGSLVFDGIVSSYFSRFLLDAYGVRFTFGVITLFSLLAHARVFGKFKIEHYSIMGFYDESSLLPQLRLWLML</sequence>
<accession>A0A371GTX3</accession>
<dbReference type="Proteomes" id="UP000257109">
    <property type="component" value="Unassembled WGS sequence"/>
</dbReference>
<protein>
    <submittedName>
        <fullName evidence="7">Folate-biopterin transporter 1, chloroplastic</fullName>
    </submittedName>
</protein>
<dbReference type="STRING" id="157652.A0A371GTX3"/>
<dbReference type="OrthoDB" id="754047at2759"/>
<gene>
    <name evidence="7" type="ORF">CR513_23672</name>
</gene>
<feature type="non-terminal residue" evidence="7">
    <location>
        <position position="205"/>
    </location>
</feature>
<feature type="transmembrane region" description="Helical" evidence="6">
    <location>
        <begin position="155"/>
        <end position="177"/>
    </location>
</feature>
<dbReference type="EMBL" id="QJKJ01004477">
    <property type="protein sequence ID" value="RDX93997.1"/>
    <property type="molecule type" value="Genomic_DNA"/>
</dbReference>
<keyword evidence="8" id="KW-1185">Reference proteome</keyword>
<dbReference type="AlphaFoldDB" id="A0A371GTX3"/>
<reference evidence="7" key="1">
    <citation type="submission" date="2018-05" db="EMBL/GenBank/DDBJ databases">
        <title>Draft genome of Mucuna pruriens seed.</title>
        <authorList>
            <person name="Nnadi N.E."/>
            <person name="Vos R."/>
            <person name="Hasami M.H."/>
            <person name="Devisetty U.K."/>
            <person name="Aguiy J.C."/>
        </authorList>
    </citation>
    <scope>NUCLEOTIDE SEQUENCE [LARGE SCALE GENOMIC DNA]</scope>
    <source>
        <strain evidence="7">JCA_2017</strain>
    </source>
</reference>
<evidence type="ECO:0000256" key="5">
    <source>
        <dbReference type="ARBA" id="ARBA00023136"/>
    </source>
</evidence>
<feature type="transmembrane region" description="Helical" evidence="6">
    <location>
        <begin position="55"/>
        <end position="76"/>
    </location>
</feature>
<evidence type="ECO:0000256" key="3">
    <source>
        <dbReference type="ARBA" id="ARBA00022692"/>
    </source>
</evidence>
<evidence type="ECO:0000256" key="4">
    <source>
        <dbReference type="ARBA" id="ARBA00022989"/>
    </source>
</evidence>
<comment type="subcellular location">
    <subcellularLocation>
        <location evidence="1">Membrane</location>
        <topology evidence="1">Multi-pass membrane protein</topology>
    </subcellularLocation>
</comment>
<organism evidence="7 8">
    <name type="scientific">Mucuna pruriens</name>
    <name type="common">Velvet bean</name>
    <name type="synonym">Dolichos pruriens</name>
    <dbReference type="NCBI Taxonomy" id="157652"/>
    <lineage>
        <taxon>Eukaryota</taxon>
        <taxon>Viridiplantae</taxon>
        <taxon>Streptophyta</taxon>
        <taxon>Embryophyta</taxon>
        <taxon>Tracheophyta</taxon>
        <taxon>Spermatophyta</taxon>
        <taxon>Magnoliopsida</taxon>
        <taxon>eudicotyledons</taxon>
        <taxon>Gunneridae</taxon>
        <taxon>Pentapetalae</taxon>
        <taxon>rosids</taxon>
        <taxon>fabids</taxon>
        <taxon>Fabales</taxon>
        <taxon>Fabaceae</taxon>
        <taxon>Papilionoideae</taxon>
        <taxon>50 kb inversion clade</taxon>
        <taxon>NPAAA clade</taxon>
        <taxon>indigoferoid/millettioid clade</taxon>
        <taxon>Phaseoleae</taxon>
        <taxon>Mucuna</taxon>
    </lineage>
</organism>
<evidence type="ECO:0000313" key="7">
    <source>
        <dbReference type="EMBL" id="RDX93997.1"/>
    </source>
</evidence>